<feature type="region of interest" description="Disordered" evidence="1">
    <location>
        <begin position="1"/>
        <end position="68"/>
    </location>
</feature>
<feature type="compositionally biased region" description="Basic residues" evidence="1">
    <location>
        <begin position="1"/>
        <end position="11"/>
    </location>
</feature>
<evidence type="ECO:0000313" key="3">
    <source>
        <dbReference type="Proteomes" id="UP001153328"/>
    </source>
</evidence>
<evidence type="ECO:0000313" key="2">
    <source>
        <dbReference type="EMBL" id="CAG7650709.1"/>
    </source>
</evidence>
<sequence>MSAALRRRPHHVFRDDMFPSHPDMGVSPPWLRGATAAPAQAGPVGFPCDLQAHRKHSAVPGPRPGEYA</sequence>
<keyword evidence="3" id="KW-1185">Reference proteome</keyword>
<dbReference type="AlphaFoldDB" id="A0A9W4H4B7"/>
<reference evidence="2" key="1">
    <citation type="submission" date="2021-06" db="EMBL/GenBank/DDBJ databases">
        <authorList>
            <person name="Arsene-Ploetze F."/>
        </authorList>
    </citation>
    <scope>NUCLEOTIDE SEQUENCE</scope>
    <source>
        <strain evidence="2">SBRY1</strain>
    </source>
</reference>
<evidence type="ECO:0000256" key="1">
    <source>
        <dbReference type="SAM" id="MobiDB-lite"/>
    </source>
</evidence>
<accession>A0A9W4H4B7</accession>
<protein>
    <submittedName>
        <fullName evidence="2">Uncharacterized protein</fullName>
    </submittedName>
</protein>
<dbReference type="EMBL" id="CAJVAX010000019">
    <property type="protein sequence ID" value="CAG7650709.1"/>
    <property type="molecule type" value="Genomic_DNA"/>
</dbReference>
<comment type="caution">
    <text evidence="2">The sequence shown here is derived from an EMBL/GenBank/DDBJ whole genome shotgun (WGS) entry which is preliminary data.</text>
</comment>
<organism evidence="2 3">
    <name type="scientific">Actinacidiphila bryophytorum</name>
    <dbReference type="NCBI Taxonomy" id="1436133"/>
    <lineage>
        <taxon>Bacteria</taxon>
        <taxon>Bacillati</taxon>
        <taxon>Actinomycetota</taxon>
        <taxon>Actinomycetes</taxon>
        <taxon>Kitasatosporales</taxon>
        <taxon>Streptomycetaceae</taxon>
        <taxon>Actinacidiphila</taxon>
    </lineage>
</organism>
<name>A0A9W4H4B7_9ACTN</name>
<dbReference type="Proteomes" id="UP001153328">
    <property type="component" value="Unassembled WGS sequence"/>
</dbReference>
<gene>
    <name evidence="2" type="ORF">SBRY_50429</name>
</gene>
<proteinExistence type="predicted"/>